<keyword evidence="2" id="KW-0378">Hydrolase</keyword>
<dbReference type="Proteomes" id="UP000031671">
    <property type="component" value="Unassembled WGS sequence"/>
</dbReference>
<dbReference type="AlphaFoldDB" id="A0A0B8NU25"/>
<dbReference type="EMBL" id="BBRZ01000003">
    <property type="protein sequence ID" value="GAM54294.1"/>
    <property type="molecule type" value="Genomic_DNA"/>
</dbReference>
<reference evidence="2 3" key="2">
    <citation type="submission" date="2015-01" db="EMBL/GenBank/DDBJ databases">
        <authorList>
            <consortium name="NBRP consortium"/>
            <person name="Sawabe T."/>
            <person name="Meirelles P."/>
            <person name="Feng G."/>
            <person name="Sayaka M."/>
            <person name="Hattori M."/>
            <person name="Ohkuma M."/>
        </authorList>
    </citation>
    <scope>NUCLEOTIDE SEQUENCE [LARGE SCALE GENOMIC DNA]</scope>
    <source>
        <strain evidence="3">JCM 19231</strain>
    </source>
</reference>
<evidence type="ECO:0000313" key="2">
    <source>
        <dbReference type="EMBL" id="GAM54294.1"/>
    </source>
</evidence>
<comment type="caution">
    <text evidence="2">The sequence shown here is derived from an EMBL/GenBank/DDBJ whole genome shotgun (WGS) entry which is preliminary data.</text>
</comment>
<dbReference type="Pfam" id="PF16325">
    <property type="entry name" value="Peptidase_U32_C"/>
    <property type="match status" value="1"/>
</dbReference>
<reference evidence="2 3" key="1">
    <citation type="submission" date="2015-01" db="EMBL/GenBank/DDBJ databases">
        <title>Vibrio sp. C1 JCM 19231 whole genome shotgun sequence.</title>
        <authorList>
            <person name="Sawabe T."/>
            <person name="Meirelles P."/>
            <person name="Feng G."/>
            <person name="Sayaka M."/>
            <person name="Hattori M."/>
            <person name="Ohkuma M."/>
        </authorList>
    </citation>
    <scope>NUCLEOTIDE SEQUENCE [LARGE SCALE GENOMIC DNA]</scope>
    <source>
        <strain evidence="3">JCM 19231</strain>
    </source>
</reference>
<organism evidence="2 3">
    <name type="scientific">Vibrio ishigakensis</name>
    <dbReference type="NCBI Taxonomy" id="1481914"/>
    <lineage>
        <taxon>Bacteria</taxon>
        <taxon>Pseudomonadati</taxon>
        <taxon>Pseudomonadota</taxon>
        <taxon>Gammaproteobacteria</taxon>
        <taxon>Vibrionales</taxon>
        <taxon>Vibrionaceae</taxon>
        <taxon>Vibrio</taxon>
    </lineage>
</organism>
<evidence type="ECO:0000259" key="1">
    <source>
        <dbReference type="Pfam" id="PF16325"/>
    </source>
</evidence>
<name>A0A0B8NU25_9VIBR</name>
<sequence length="63" mass="7046">MTPKGNVIFNLEAMENRKSEQITDAKGNGHFVFIPVPQDLDLEYGLLMRNLNAGQDTRNPTGK</sequence>
<dbReference type="GO" id="GO:0008233">
    <property type="term" value="F:peptidase activity"/>
    <property type="evidence" value="ECO:0007669"/>
    <property type="project" value="UniProtKB-KW"/>
</dbReference>
<evidence type="ECO:0000313" key="3">
    <source>
        <dbReference type="Proteomes" id="UP000031671"/>
    </source>
</evidence>
<feature type="domain" description="Peptidase family U32 C-terminal" evidence="1">
    <location>
        <begin position="1"/>
        <end position="49"/>
    </location>
</feature>
<keyword evidence="2" id="KW-0645">Protease</keyword>
<proteinExistence type="predicted"/>
<dbReference type="InterPro" id="IPR032525">
    <property type="entry name" value="Peptidase_U32_C"/>
</dbReference>
<keyword evidence="3" id="KW-1185">Reference proteome</keyword>
<gene>
    <name evidence="2" type="ORF">JCM19231_2183</name>
</gene>
<protein>
    <submittedName>
        <fullName evidence="2">Putative protease</fullName>
    </submittedName>
</protein>
<dbReference type="GO" id="GO:0006508">
    <property type="term" value="P:proteolysis"/>
    <property type="evidence" value="ECO:0007669"/>
    <property type="project" value="UniProtKB-KW"/>
</dbReference>
<accession>A0A0B8NU25</accession>